<dbReference type="InterPro" id="IPR039420">
    <property type="entry name" value="WalR-like"/>
</dbReference>
<feature type="domain" description="Response regulatory" evidence="7">
    <location>
        <begin position="4"/>
        <end position="116"/>
    </location>
</feature>
<keyword evidence="1 5" id="KW-0597">Phosphoprotein</keyword>
<dbReference type="InterPro" id="IPR011006">
    <property type="entry name" value="CheY-like_superfamily"/>
</dbReference>
<dbReference type="PROSITE" id="PS50110">
    <property type="entry name" value="RESPONSE_REGULATORY"/>
    <property type="match status" value="1"/>
</dbReference>
<dbReference type="GO" id="GO:0003677">
    <property type="term" value="F:DNA binding"/>
    <property type="evidence" value="ECO:0007669"/>
    <property type="project" value="UniProtKB-KW"/>
</dbReference>
<dbReference type="InterPro" id="IPR058245">
    <property type="entry name" value="NreC/VraR/RcsB-like_REC"/>
</dbReference>
<dbReference type="AlphaFoldDB" id="A0A0G3H6R3"/>
<evidence type="ECO:0000313" key="8">
    <source>
        <dbReference type="EMBL" id="AKK09059.1"/>
    </source>
</evidence>
<evidence type="ECO:0000256" key="3">
    <source>
        <dbReference type="ARBA" id="ARBA00023125"/>
    </source>
</evidence>
<keyword evidence="2" id="KW-0805">Transcription regulation</keyword>
<dbReference type="GO" id="GO:0000160">
    <property type="term" value="P:phosphorelay signal transduction system"/>
    <property type="evidence" value="ECO:0007669"/>
    <property type="project" value="InterPro"/>
</dbReference>
<dbReference type="InterPro" id="IPR001789">
    <property type="entry name" value="Sig_transdc_resp-reg_receiver"/>
</dbReference>
<reference evidence="8 9" key="1">
    <citation type="journal article" date="2015" name="Genome Announc.">
        <title>Complete Genome Sequence of the Type Strain Corynebacterium testudinoris DSM 44614, Recovered from Necrotic Lesions in the Mouth of a Tortoise.</title>
        <authorList>
            <person name="Ruckert C."/>
            <person name="Kriete M."/>
            <person name="Jaenicke S."/>
            <person name="Winkler A."/>
            <person name="Tauch A."/>
        </authorList>
    </citation>
    <scope>NUCLEOTIDE SEQUENCE [LARGE SCALE GENOMIC DNA]</scope>
    <source>
        <strain evidence="8 9">DSM 44614</strain>
    </source>
</reference>
<dbReference type="KEGG" id="cted:CTEST_08145"/>
<evidence type="ECO:0000256" key="4">
    <source>
        <dbReference type="ARBA" id="ARBA00023163"/>
    </source>
</evidence>
<dbReference type="STRING" id="136857.CTEST_08145"/>
<keyword evidence="3" id="KW-0238">DNA-binding</keyword>
<evidence type="ECO:0000259" key="7">
    <source>
        <dbReference type="PROSITE" id="PS50110"/>
    </source>
</evidence>
<dbReference type="PANTHER" id="PTHR43214:SF24">
    <property type="entry name" value="TRANSCRIPTIONAL REGULATORY PROTEIN NARL-RELATED"/>
    <property type="match status" value="1"/>
</dbReference>
<dbReference type="PANTHER" id="PTHR43214">
    <property type="entry name" value="TWO-COMPONENT RESPONSE REGULATOR"/>
    <property type="match status" value="1"/>
</dbReference>
<evidence type="ECO:0000256" key="5">
    <source>
        <dbReference type="PROSITE-ProRule" id="PRU00169"/>
    </source>
</evidence>
<dbReference type="InterPro" id="IPR016032">
    <property type="entry name" value="Sig_transdc_resp-reg_C-effctor"/>
</dbReference>
<gene>
    <name evidence="8" type="primary">tcsR2</name>
    <name evidence="8" type="ORF">CTEST_08145</name>
</gene>
<proteinExistence type="predicted"/>
<dbReference type="GO" id="GO:0006355">
    <property type="term" value="P:regulation of DNA-templated transcription"/>
    <property type="evidence" value="ECO:0007669"/>
    <property type="project" value="InterPro"/>
</dbReference>
<reference evidence="9" key="2">
    <citation type="submission" date="2015-05" db="EMBL/GenBank/DDBJ databases">
        <title>Complete genome sequence of Corynebacterium testudinoris DSM 44614, recovered from necrotic lesions in the mouth of a tortoise.</title>
        <authorList>
            <person name="Ruckert C."/>
            <person name="Albersmeier A."/>
            <person name="Winkler A."/>
            <person name="Tauch A."/>
        </authorList>
    </citation>
    <scope>NUCLEOTIDE SEQUENCE [LARGE SCALE GENOMIC DNA]</scope>
    <source>
        <strain evidence="9">DSM 44614</strain>
    </source>
</reference>
<dbReference type="SMART" id="SM00448">
    <property type="entry name" value="REC"/>
    <property type="match status" value="1"/>
</dbReference>
<dbReference type="PRINTS" id="PR00038">
    <property type="entry name" value="HTHLUXR"/>
</dbReference>
<dbReference type="PROSITE" id="PS50043">
    <property type="entry name" value="HTH_LUXR_2"/>
    <property type="match status" value="1"/>
</dbReference>
<dbReference type="Pfam" id="PF00196">
    <property type="entry name" value="GerE"/>
    <property type="match status" value="1"/>
</dbReference>
<dbReference type="PATRIC" id="fig|136857.5.peg.1619"/>
<dbReference type="Gene3D" id="3.40.50.2300">
    <property type="match status" value="1"/>
</dbReference>
<dbReference type="Pfam" id="PF00072">
    <property type="entry name" value="Response_reg"/>
    <property type="match status" value="1"/>
</dbReference>
<evidence type="ECO:0000313" key="9">
    <source>
        <dbReference type="Proteomes" id="UP000035540"/>
    </source>
</evidence>
<feature type="modified residue" description="4-aspartylphosphate" evidence="5">
    <location>
        <position position="51"/>
    </location>
</feature>
<keyword evidence="4" id="KW-0804">Transcription</keyword>
<dbReference type="SUPFAM" id="SSF52172">
    <property type="entry name" value="CheY-like"/>
    <property type="match status" value="1"/>
</dbReference>
<dbReference type="SMART" id="SM00421">
    <property type="entry name" value="HTH_LUXR"/>
    <property type="match status" value="1"/>
</dbReference>
<evidence type="ECO:0000256" key="1">
    <source>
        <dbReference type="ARBA" id="ARBA00022553"/>
    </source>
</evidence>
<evidence type="ECO:0000256" key="2">
    <source>
        <dbReference type="ARBA" id="ARBA00023015"/>
    </source>
</evidence>
<keyword evidence="9" id="KW-1185">Reference proteome</keyword>
<name>A0A0G3H6R3_9CORY</name>
<protein>
    <submittedName>
        <fullName evidence="8">Two component transcriptional regulator, LuxR family</fullName>
    </submittedName>
</protein>
<dbReference type="InterPro" id="IPR000792">
    <property type="entry name" value="Tscrpt_reg_LuxR_C"/>
</dbReference>
<dbReference type="CDD" id="cd06170">
    <property type="entry name" value="LuxR_C_like"/>
    <property type="match status" value="1"/>
</dbReference>
<organism evidence="8 9">
    <name type="scientific">Corynebacterium testudinoris</name>
    <dbReference type="NCBI Taxonomy" id="136857"/>
    <lineage>
        <taxon>Bacteria</taxon>
        <taxon>Bacillati</taxon>
        <taxon>Actinomycetota</taxon>
        <taxon>Actinomycetes</taxon>
        <taxon>Mycobacteriales</taxon>
        <taxon>Corynebacteriaceae</taxon>
        <taxon>Corynebacterium</taxon>
    </lineage>
</organism>
<accession>A0A0G3H6R3</accession>
<sequence length="217" mass="23732">MVIRVGLVDDQPLVRAGFALLVNSQDDLTVVWQAGDGDDLPTEPADVVLMDVQMPRVDGITAARELLTRDDHVRVIMLTTFDDEAFVSGAIAAGASGFLLKDSQPEQLLHAIRTVAEGNAILSPKVTAGVLRQLQGDVKQEELDLTARERDILRLIALGYNNEEIAAQEFVSMSTVKTHVRHILLKTGSRDRVHAVLRAYRSGLVRVDELLIHPQGG</sequence>
<dbReference type="SUPFAM" id="SSF46894">
    <property type="entry name" value="C-terminal effector domain of the bipartite response regulators"/>
    <property type="match status" value="1"/>
</dbReference>
<dbReference type="CDD" id="cd17535">
    <property type="entry name" value="REC_NarL-like"/>
    <property type="match status" value="1"/>
</dbReference>
<feature type="domain" description="HTH luxR-type" evidence="6">
    <location>
        <begin position="138"/>
        <end position="203"/>
    </location>
</feature>
<dbReference type="EMBL" id="CP011545">
    <property type="protein sequence ID" value="AKK09059.1"/>
    <property type="molecule type" value="Genomic_DNA"/>
</dbReference>
<evidence type="ECO:0000259" key="6">
    <source>
        <dbReference type="PROSITE" id="PS50043"/>
    </source>
</evidence>
<dbReference type="Proteomes" id="UP000035540">
    <property type="component" value="Chromosome"/>
</dbReference>